<feature type="domain" description="THIF-type NAD/FAD binding fold" evidence="2">
    <location>
        <begin position="152"/>
        <end position="377"/>
    </location>
</feature>
<sequence length="406" mass="41689">MIKPALRRSWRNGQTVQYGVAPAHAVQLGPVDHTTGSFLELLDGTRSVVQLREAAQLMGLGGSLVDRLLDRLAGAGVLDDATAGRAIGRAAGSVLGSTAGSPACSALGSAVGSAAGSHTVTETGMRLGPDVASLSVVHPEPGGAARRVSTRRAGRVQVRGGGRVGSAVAALLAAGGIGQVEARDGGCVSPGDICPGGVGPEQTGERRAAALRRVVRRATPWSRPPQPRRGEQRGLDLVVITPRDGLEAYAPRPESARDLIEAGQPHLYAGVVEGTGFVGPLVVPGSSSCAECMMLDRTRREPAWPLIVGQWRSARGAAAAPACDGALASVVAGAAANAALRFLDGDDTDTVGTRVSYVLPHMWREEEELPAHAECPCGASAVTVGAREASPSVSRRTLPRIPGQQR</sequence>
<gene>
    <name evidence="3" type="ORF">JGS22_002430</name>
</gene>
<dbReference type="Pfam" id="PF00899">
    <property type="entry name" value="ThiF"/>
    <property type="match status" value="1"/>
</dbReference>
<feature type="region of interest" description="Disordered" evidence="1">
    <location>
        <begin position="386"/>
        <end position="406"/>
    </location>
</feature>
<dbReference type="InterPro" id="IPR035985">
    <property type="entry name" value="Ubiquitin-activating_enz"/>
</dbReference>
<protein>
    <submittedName>
        <fullName evidence="3">ThiF family adenylyltransferase</fullName>
    </submittedName>
</protein>
<dbReference type="InterPro" id="IPR000594">
    <property type="entry name" value="ThiF_NAD_FAD-bd"/>
</dbReference>
<comment type="caution">
    <text evidence="3">The sequence shown here is derived from an EMBL/GenBank/DDBJ whole genome shotgun (WGS) entry which is preliminary data.</text>
</comment>
<keyword evidence="3" id="KW-0808">Transferase</keyword>
<dbReference type="SUPFAM" id="SSF69572">
    <property type="entry name" value="Activating enzymes of the ubiquitin-like proteins"/>
    <property type="match status" value="1"/>
</dbReference>
<reference evidence="3" key="1">
    <citation type="submission" date="2021-06" db="EMBL/GenBank/DDBJ databases">
        <title>Sequencing of actinobacteria type strains.</title>
        <authorList>
            <person name="Nguyen G.-S."/>
            <person name="Wentzel A."/>
        </authorList>
    </citation>
    <scope>NUCLEOTIDE SEQUENCE</scope>
    <source>
        <strain evidence="3">P38-E01</strain>
    </source>
</reference>
<dbReference type="EMBL" id="JAELVF020000001">
    <property type="protein sequence ID" value="MBU7596523.1"/>
    <property type="molecule type" value="Genomic_DNA"/>
</dbReference>
<name>A0A949N704_9ACTN</name>
<organism evidence="3 4">
    <name type="scientific">Streptomyces tardus</name>
    <dbReference type="NCBI Taxonomy" id="2780544"/>
    <lineage>
        <taxon>Bacteria</taxon>
        <taxon>Bacillati</taxon>
        <taxon>Actinomycetota</taxon>
        <taxon>Actinomycetes</taxon>
        <taxon>Kitasatosporales</taxon>
        <taxon>Streptomycetaceae</taxon>
        <taxon>Streptomyces</taxon>
    </lineage>
</organism>
<dbReference type="AlphaFoldDB" id="A0A949N704"/>
<dbReference type="GO" id="GO:0016779">
    <property type="term" value="F:nucleotidyltransferase activity"/>
    <property type="evidence" value="ECO:0007669"/>
    <property type="project" value="UniProtKB-KW"/>
</dbReference>
<evidence type="ECO:0000313" key="3">
    <source>
        <dbReference type="EMBL" id="MBU7596523.1"/>
    </source>
</evidence>
<dbReference type="Proteomes" id="UP000694501">
    <property type="component" value="Unassembled WGS sequence"/>
</dbReference>
<dbReference type="Gene3D" id="3.40.50.720">
    <property type="entry name" value="NAD(P)-binding Rossmann-like Domain"/>
    <property type="match status" value="1"/>
</dbReference>
<keyword evidence="3" id="KW-0548">Nucleotidyltransferase</keyword>
<keyword evidence="4" id="KW-1185">Reference proteome</keyword>
<accession>A0A949N704</accession>
<evidence type="ECO:0000259" key="2">
    <source>
        <dbReference type="Pfam" id="PF00899"/>
    </source>
</evidence>
<dbReference type="GO" id="GO:0008641">
    <property type="term" value="F:ubiquitin-like modifier activating enzyme activity"/>
    <property type="evidence" value="ECO:0007669"/>
    <property type="project" value="InterPro"/>
</dbReference>
<evidence type="ECO:0000256" key="1">
    <source>
        <dbReference type="SAM" id="MobiDB-lite"/>
    </source>
</evidence>
<proteinExistence type="predicted"/>
<evidence type="ECO:0000313" key="4">
    <source>
        <dbReference type="Proteomes" id="UP000694501"/>
    </source>
</evidence>